<dbReference type="GO" id="GO:0005737">
    <property type="term" value="C:cytoplasm"/>
    <property type="evidence" value="ECO:0007669"/>
    <property type="project" value="TreeGrafter"/>
</dbReference>
<reference evidence="7 8" key="1">
    <citation type="submission" date="2018-11" db="EMBL/GenBank/DDBJ databases">
        <title>Sequencing the genomes of 1000 actinobacteria strains.</title>
        <authorList>
            <person name="Klenk H.-P."/>
        </authorList>
    </citation>
    <scope>NUCLEOTIDE SEQUENCE [LARGE SCALE GENOMIC DNA]</scope>
    <source>
        <strain evidence="7 8">DSM 13521</strain>
    </source>
</reference>
<dbReference type="AlphaFoldDB" id="A0A3N2D9C7"/>
<dbReference type="PANTHER" id="PTHR21708:SF26">
    <property type="entry name" value="2-DEHYDROPANTOATE 2-REDUCTASE"/>
    <property type="match status" value="1"/>
</dbReference>
<dbReference type="PANTHER" id="PTHR21708">
    <property type="entry name" value="PROBABLE 2-DEHYDROPANTOATE 2-REDUCTASE"/>
    <property type="match status" value="1"/>
</dbReference>
<comment type="similarity">
    <text evidence="1 4">Belongs to the ketopantoate reductase family.</text>
</comment>
<sequence length="340" mass="34095">MDQPDPATTPRILVVGAGAVGGYLGARLAAAGRDVTFLVRPTAADRLRATGLVLRDLPAGAEQRLAPRAVTPEDLTAAVAADGPFDVVLVTVKAPGLDWAGSALATPGLLAPGAAVVPLLNGMAQLDVLAAALAGVAPGALVGATVRIVASVDDDGAVVLHQPIHRVTLGALAQMPPADDDAADADDAPVARAAAVLDVSGIDVLVTGDAVGELWNKWYFIVASGVLGVLTRGTVGQVVATPGGVDVVDAILAETAAVPAAAGHVVPAADLDFSRGFLTAPGSGFVSSLYRDVVAGRAGESEHIVGDFVARARRLGVATPLCDVALLQMRVVTADRPGTR</sequence>
<dbReference type="InterPro" id="IPR008927">
    <property type="entry name" value="6-PGluconate_DH-like_C_sf"/>
</dbReference>
<comment type="pathway">
    <text evidence="4">Cofactor biosynthesis; (R)-pantothenate biosynthesis; (R)-pantoate from 3-methyl-2-oxobutanoate: step 2/2.</text>
</comment>
<dbReference type="Pfam" id="PF02558">
    <property type="entry name" value="ApbA"/>
    <property type="match status" value="1"/>
</dbReference>
<dbReference type="InterPro" id="IPR013328">
    <property type="entry name" value="6PGD_dom2"/>
</dbReference>
<organism evidence="7 8">
    <name type="scientific">Salana multivorans</name>
    <dbReference type="NCBI Taxonomy" id="120377"/>
    <lineage>
        <taxon>Bacteria</taxon>
        <taxon>Bacillati</taxon>
        <taxon>Actinomycetota</taxon>
        <taxon>Actinomycetes</taxon>
        <taxon>Micrococcales</taxon>
        <taxon>Beutenbergiaceae</taxon>
        <taxon>Salana</taxon>
    </lineage>
</organism>
<evidence type="ECO:0000313" key="7">
    <source>
        <dbReference type="EMBL" id="ROR96395.1"/>
    </source>
</evidence>
<dbReference type="Proteomes" id="UP000275356">
    <property type="component" value="Unassembled WGS sequence"/>
</dbReference>
<dbReference type="OrthoDB" id="9793586at2"/>
<accession>A0A3N2D9C7</accession>
<comment type="catalytic activity">
    <reaction evidence="4">
        <text>(R)-pantoate + NADP(+) = 2-dehydropantoate + NADPH + H(+)</text>
        <dbReference type="Rhea" id="RHEA:16233"/>
        <dbReference type="ChEBI" id="CHEBI:11561"/>
        <dbReference type="ChEBI" id="CHEBI:15378"/>
        <dbReference type="ChEBI" id="CHEBI:15980"/>
        <dbReference type="ChEBI" id="CHEBI:57783"/>
        <dbReference type="ChEBI" id="CHEBI:58349"/>
        <dbReference type="EC" id="1.1.1.169"/>
    </reaction>
</comment>
<dbReference type="InterPro" id="IPR013332">
    <property type="entry name" value="KPR_N"/>
</dbReference>
<dbReference type="RefSeq" id="WP_123738579.1">
    <property type="nucleotide sequence ID" value="NZ_RKHQ01000001.1"/>
</dbReference>
<dbReference type="EC" id="1.1.1.169" evidence="4"/>
<dbReference type="InterPro" id="IPR013752">
    <property type="entry name" value="KPA_reductase"/>
</dbReference>
<keyword evidence="8" id="KW-1185">Reference proteome</keyword>
<keyword evidence="3 4" id="KW-0560">Oxidoreductase</keyword>
<comment type="function">
    <text evidence="4">Catalyzes the NADPH-dependent reduction of ketopantoate into pantoic acid.</text>
</comment>
<dbReference type="GO" id="GO:0008677">
    <property type="term" value="F:2-dehydropantoate 2-reductase activity"/>
    <property type="evidence" value="ECO:0007669"/>
    <property type="project" value="UniProtKB-EC"/>
</dbReference>
<evidence type="ECO:0000256" key="4">
    <source>
        <dbReference type="RuleBase" id="RU362068"/>
    </source>
</evidence>
<proteinExistence type="inferred from homology"/>
<evidence type="ECO:0000259" key="5">
    <source>
        <dbReference type="Pfam" id="PF02558"/>
    </source>
</evidence>
<feature type="domain" description="Ketopantoate reductase C-terminal" evidence="6">
    <location>
        <begin position="212"/>
        <end position="324"/>
    </location>
</feature>
<dbReference type="NCBIfam" id="TIGR00745">
    <property type="entry name" value="apbA_panE"/>
    <property type="match status" value="1"/>
</dbReference>
<evidence type="ECO:0000256" key="1">
    <source>
        <dbReference type="ARBA" id="ARBA00007870"/>
    </source>
</evidence>
<dbReference type="EMBL" id="RKHQ01000001">
    <property type="protein sequence ID" value="ROR96395.1"/>
    <property type="molecule type" value="Genomic_DNA"/>
</dbReference>
<dbReference type="Gene3D" id="3.40.50.720">
    <property type="entry name" value="NAD(P)-binding Rossmann-like Domain"/>
    <property type="match status" value="1"/>
</dbReference>
<evidence type="ECO:0000313" key="8">
    <source>
        <dbReference type="Proteomes" id="UP000275356"/>
    </source>
</evidence>
<keyword evidence="4" id="KW-0566">Pantothenate biosynthesis</keyword>
<name>A0A3N2D9C7_9MICO</name>
<dbReference type="InterPro" id="IPR003710">
    <property type="entry name" value="ApbA"/>
</dbReference>
<protein>
    <recommendedName>
        <fullName evidence="4">2-dehydropantoate 2-reductase</fullName>
        <ecNumber evidence="4">1.1.1.169</ecNumber>
    </recommendedName>
    <alternativeName>
        <fullName evidence="4">Ketopantoate reductase</fullName>
    </alternativeName>
</protein>
<evidence type="ECO:0000259" key="6">
    <source>
        <dbReference type="Pfam" id="PF08546"/>
    </source>
</evidence>
<gene>
    <name evidence="7" type="ORF">EDD28_0978</name>
</gene>
<dbReference type="Gene3D" id="1.10.1040.10">
    <property type="entry name" value="N-(1-d-carboxylethyl)-l-norvaline Dehydrogenase, domain 2"/>
    <property type="match status" value="1"/>
</dbReference>
<dbReference type="GO" id="GO:0015940">
    <property type="term" value="P:pantothenate biosynthetic process"/>
    <property type="evidence" value="ECO:0007669"/>
    <property type="project" value="UniProtKB-UniPathway"/>
</dbReference>
<evidence type="ECO:0000256" key="2">
    <source>
        <dbReference type="ARBA" id="ARBA00022857"/>
    </source>
</evidence>
<dbReference type="UniPathway" id="UPA00028">
    <property type="reaction ID" value="UER00004"/>
</dbReference>
<dbReference type="InterPro" id="IPR036291">
    <property type="entry name" value="NAD(P)-bd_dom_sf"/>
</dbReference>
<dbReference type="Pfam" id="PF08546">
    <property type="entry name" value="ApbA_C"/>
    <property type="match status" value="1"/>
</dbReference>
<dbReference type="SUPFAM" id="SSF48179">
    <property type="entry name" value="6-phosphogluconate dehydrogenase C-terminal domain-like"/>
    <property type="match status" value="1"/>
</dbReference>
<evidence type="ECO:0000256" key="3">
    <source>
        <dbReference type="ARBA" id="ARBA00023002"/>
    </source>
</evidence>
<keyword evidence="2 4" id="KW-0521">NADP</keyword>
<dbReference type="InterPro" id="IPR051402">
    <property type="entry name" value="KPR-Related"/>
</dbReference>
<dbReference type="SUPFAM" id="SSF51735">
    <property type="entry name" value="NAD(P)-binding Rossmann-fold domains"/>
    <property type="match status" value="1"/>
</dbReference>
<comment type="caution">
    <text evidence="7">The sequence shown here is derived from an EMBL/GenBank/DDBJ whole genome shotgun (WGS) entry which is preliminary data.</text>
</comment>
<feature type="domain" description="Ketopantoate reductase N-terminal" evidence="5">
    <location>
        <begin position="12"/>
        <end position="173"/>
    </location>
</feature>